<evidence type="ECO:0000259" key="6">
    <source>
        <dbReference type="PROSITE" id="PS50075"/>
    </source>
</evidence>
<dbReference type="InterPro" id="IPR049900">
    <property type="entry name" value="PKS_mFAS_DH"/>
</dbReference>
<evidence type="ECO:0000259" key="8">
    <source>
        <dbReference type="PROSITE" id="PS52019"/>
    </source>
</evidence>
<dbReference type="SUPFAM" id="SSF55048">
    <property type="entry name" value="Probable ACP-binding domain of malonyl-CoA ACP transacylase"/>
    <property type="match status" value="1"/>
</dbReference>
<reference evidence="9 10" key="1">
    <citation type="submission" date="2018-02" db="EMBL/GenBank/DDBJ databases">
        <title>The genomes of Aspergillus section Nigri reveals drivers in fungal speciation.</title>
        <authorList>
            <consortium name="DOE Joint Genome Institute"/>
            <person name="Vesth T.C."/>
            <person name="Nybo J."/>
            <person name="Theobald S."/>
            <person name="Brandl J."/>
            <person name="Frisvad J.C."/>
            <person name="Nielsen K.F."/>
            <person name="Lyhne E.K."/>
            <person name="Kogle M.E."/>
            <person name="Kuo A."/>
            <person name="Riley R."/>
            <person name="Clum A."/>
            <person name="Nolan M."/>
            <person name="Lipzen A."/>
            <person name="Salamov A."/>
            <person name="Henrissat B."/>
            <person name="Wiebenga A."/>
            <person name="De vries R.P."/>
            <person name="Grigoriev I.V."/>
            <person name="Mortensen U.H."/>
            <person name="Andersen M.R."/>
            <person name="Baker S.E."/>
        </authorList>
    </citation>
    <scope>NUCLEOTIDE SEQUENCE [LARGE SCALE GENOMIC DNA]</scope>
    <source>
        <strain evidence="9 10">CBS 101889</strain>
    </source>
</reference>
<keyword evidence="2" id="KW-0597">Phosphoprotein</keyword>
<dbReference type="InterPro" id="IPR009081">
    <property type="entry name" value="PP-bd_ACP"/>
</dbReference>
<dbReference type="FunFam" id="3.40.47.10:FF:000019">
    <property type="entry name" value="Polyketide synthase type I"/>
    <property type="match status" value="1"/>
</dbReference>
<dbReference type="GO" id="GO:0004312">
    <property type="term" value="F:fatty acid synthase activity"/>
    <property type="evidence" value="ECO:0007669"/>
    <property type="project" value="TreeGrafter"/>
</dbReference>
<dbReference type="InterPro" id="IPR050091">
    <property type="entry name" value="PKS_NRPS_Biosynth_Enz"/>
</dbReference>
<dbReference type="SUPFAM" id="SSF47336">
    <property type="entry name" value="ACP-like"/>
    <property type="match status" value="1"/>
</dbReference>
<dbReference type="PANTHER" id="PTHR43775:SF48">
    <property type="entry name" value="HIGHLY REDUCING POLYKETIDE SYNTHASE SDGA"/>
    <property type="match status" value="1"/>
</dbReference>
<dbReference type="SUPFAM" id="SSF52151">
    <property type="entry name" value="FabD/lysophospholipase-like"/>
    <property type="match status" value="1"/>
</dbReference>
<proteinExistence type="predicted"/>
<dbReference type="Pfam" id="PF21089">
    <property type="entry name" value="PKS_DH_N"/>
    <property type="match status" value="1"/>
</dbReference>
<dbReference type="Gene3D" id="3.40.366.10">
    <property type="entry name" value="Malonyl-Coenzyme A Acyl Carrier Protein, domain 2"/>
    <property type="match status" value="1"/>
</dbReference>
<dbReference type="InterPro" id="IPR016035">
    <property type="entry name" value="Acyl_Trfase/lysoPLipase"/>
</dbReference>
<dbReference type="SUPFAM" id="SSF53335">
    <property type="entry name" value="S-adenosyl-L-methionine-dependent methyltransferases"/>
    <property type="match status" value="1"/>
</dbReference>
<dbReference type="InterPro" id="IPR006162">
    <property type="entry name" value="Ppantetheine_attach_site"/>
</dbReference>
<dbReference type="SUPFAM" id="SSF53901">
    <property type="entry name" value="Thiolase-like"/>
    <property type="match status" value="1"/>
</dbReference>
<dbReference type="InterPro" id="IPR014030">
    <property type="entry name" value="Ketoacyl_synth_N"/>
</dbReference>
<dbReference type="InterPro" id="IPR018201">
    <property type="entry name" value="Ketoacyl_synth_AS"/>
</dbReference>
<dbReference type="Gene3D" id="3.40.47.10">
    <property type="match status" value="1"/>
</dbReference>
<dbReference type="InterPro" id="IPR001227">
    <property type="entry name" value="Ac_transferase_dom_sf"/>
</dbReference>
<feature type="region of interest" description="N-terminal hotdog fold" evidence="5">
    <location>
        <begin position="945"/>
        <end position="1074"/>
    </location>
</feature>
<dbReference type="Proteomes" id="UP000248961">
    <property type="component" value="Unassembled WGS sequence"/>
</dbReference>
<dbReference type="PROSITE" id="PS00012">
    <property type="entry name" value="PHOSPHOPANTETHEINE"/>
    <property type="match status" value="1"/>
</dbReference>
<accession>A0A395HY86</accession>
<evidence type="ECO:0000256" key="2">
    <source>
        <dbReference type="ARBA" id="ARBA00022553"/>
    </source>
</evidence>
<dbReference type="InterPro" id="IPR049552">
    <property type="entry name" value="PKS_DH_N"/>
</dbReference>
<evidence type="ECO:0000256" key="4">
    <source>
        <dbReference type="ARBA" id="ARBA00023268"/>
    </source>
</evidence>
<dbReference type="Pfam" id="PF00698">
    <property type="entry name" value="Acyl_transf_1"/>
    <property type="match status" value="1"/>
</dbReference>
<dbReference type="Gene3D" id="3.40.50.150">
    <property type="entry name" value="Vaccinia Virus protein VP39"/>
    <property type="match status" value="1"/>
</dbReference>
<dbReference type="Gene3D" id="3.30.70.3290">
    <property type="match status" value="1"/>
</dbReference>
<dbReference type="GO" id="GO:0044550">
    <property type="term" value="P:secondary metabolite biosynthetic process"/>
    <property type="evidence" value="ECO:0007669"/>
    <property type="project" value="TreeGrafter"/>
</dbReference>
<keyword evidence="3" id="KW-0808">Transferase</keyword>
<keyword evidence="10" id="KW-1185">Reference proteome</keyword>
<dbReference type="RefSeq" id="XP_025551623.1">
    <property type="nucleotide sequence ID" value="XM_025699004.1"/>
</dbReference>
<feature type="domain" description="Ketosynthase family 3 (KS3)" evidence="7">
    <location>
        <begin position="3"/>
        <end position="440"/>
    </location>
</feature>
<dbReference type="Pfam" id="PF16197">
    <property type="entry name" value="KAsynt_C_assoc"/>
    <property type="match status" value="1"/>
</dbReference>
<dbReference type="Pfam" id="PF02801">
    <property type="entry name" value="Ketoacyl-synt_C"/>
    <property type="match status" value="1"/>
</dbReference>
<dbReference type="Pfam" id="PF00550">
    <property type="entry name" value="PP-binding"/>
    <property type="match status" value="1"/>
</dbReference>
<comment type="caution">
    <text evidence="5">Lacks conserved residue(s) required for the propagation of feature annotation.</text>
</comment>
<evidence type="ECO:0000256" key="5">
    <source>
        <dbReference type="PROSITE-ProRule" id="PRU01363"/>
    </source>
</evidence>
<dbReference type="VEuPathDB" id="FungiDB:BO97DRAFT_451709"/>
<evidence type="ECO:0000313" key="9">
    <source>
        <dbReference type="EMBL" id="RAL12469.1"/>
    </source>
</evidence>
<dbReference type="InterPro" id="IPR016039">
    <property type="entry name" value="Thiolase-like"/>
</dbReference>
<feature type="domain" description="Carrier" evidence="6">
    <location>
        <begin position="2353"/>
        <end position="2430"/>
    </location>
</feature>
<dbReference type="InterPro" id="IPR014043">
    <property type="entry name" value="Acyl_transferase_dom"/>
</dbReference>
<dbReference type="SMART" id="SM00826">
    <property type="entry name" value="PKS_DH"/>
    <property type="match status" value="1"/>
</dbReference>
<dbReference type="OrthoDB" id="329835at2759"/>
<dbReference type="CDD" id="cd00833">
    <property type="entry name" value="PKS"/>
    <property type="match status" value="1"/>
</dbReference>
<dbReference type="GO" id="GO:0006633">
    <property type="term" value="P:fatty acid biosynthetic process"/>
    <property type="evidence" value="ECO:0007669"/>
    <property type="project" value="InterPro"/>
</dbReference>
<dbReference type="SMART" id="SM00825">
    <property type="entry name" value="PKS_KS"/>
    <property type="match status" value="1"/>
</dbReference>
<feature type="region of interest" description="C-terminal hotdog fold" evidence="5">
    <location>
        <begin position="1088"/>
        <end position="1237"/>
    </location>
</feature>
<organism evidence="9 10">
    <name type="scientific">Aspergillus homomorphus (strain CBS 101889)</name>
    <dbReference type="NCBI Taxonomy" id="1450537"/>
    <lineage>
        <taxon>Eukaryota</taxon>
        <taxon>Fungi</taxon>
        <taxon>Dikarya</taxon>
        <taxon>Ascomycota</taxon>
        <taxon>Pezizomycotina</taxon>
        <taxon>Eurotiomycetes</taxon>
        <taxon>Eurotiomycetidae</taxon>
        <taxon>Eurotiales</taxon>
        <taxon>Aspergillaceae</taxon>
        <taxon>Aspergillus</taxon>
        <taxon>Aspergillus subgen. Circumdati</taxon>
    </lineage>
</organism>
<dbReference type="InterPro" id="IPR029063">
    <property type="entry name" value="SAM-dependent_MTases_sf"/>
</dbReference>
<dbReference type="InterPro" id="IPR016036">
    <property type="entry name" value="Malonyl_transacylase_ACP-bd"/>
</dbReference>
<evidence type="ECO:0000313" key="10">
    <source>
        <dbReference type="Proteomes" id="UP000248961"/>
    </source>
</evidence>
<dbReference type="Pfam" id="PF14765">
    <property type="entry name" value="PS-DH"/>
    <property type="match status" value="1"/>
</dbReference>
<dbReference type="PROSITE" id="PS50075">
    <property type="entry name" value="CARRIER"/>
    <property type="match status" value="1"/>
</dbReference>
<evidence type="ECO:0000256" key="3">
    <source>
        <dbReference type="ARBA" id="ARBA00022679"/>
    </source>
</evidence>
<dbReference type="GO" id="GO:0004315">
    <property type="term" value="F:3-oxoacyl-[acyl-carrier-protein] synthase activity"/>
    <property type="evidence" value="ECO:0007669"/>
    <property type="project" value="InterPro"/>
</dbReference>
<keyword evidence="4" id="KW-0511">Multifunctional enzyme</keyword>
<dbReference type="PROSITE" id="PS00606">
    <property type="entry name" value="KS3_1"/>
    <property type="match status" value="1"/>
</dbReference>
<dbReference type="PROSITE" id="PS52004">
    <property type="entry name" value="KS3_2"/>
    <property type="match status" value="1"/>
</dbReference>
<dbReference type="GeneID" id="37203293"/>
<dbReference type="STRING" id="1450537.A0A395HY86"/>
<dbReference type="EMBL" id="KZ824283">
    <property type="protein sequence ID" value="RAL12469.1"/>
    <property type="molecule type" value="Genomic_DNA"/>
</dbReference>
<evidence type="ECO:0000259" key="7">
    <source>
        <dbReference type="PROSITE" id="PS52004"/>
    </source>
</evidence>
<gene>
    <name evidence="9" type="ORF">BO97DRAFT_451709</name>
</gene>
<keyword evidence="1" id="KW-0596">Phosphopantetheine</keyword>
<feature type="domain" description="PKS/mFAS DH" evidence="8">
    <location>
        <begin position="945"/>
        <end position="1237"/>
    </location>
</feature>
<dbReference type="PANTHER" id="PTHR43775">
    <property type="entry name" value="FATTY ACID SYNTHASE"/>
    <property type="match status" value="1"/>
</dbReference>
<dbReference type="Gene3D" id="3.10.129.110">
    <property type="entry name" value="Polyketide synthase dehydratase"/>
    <property type="match status" value="1"/>
</dbReference>
<dbReference type="SMART" id="SM00827">
    <property type="entry name" value="PKS_AT"/>
    <property type="match status" value="1"/>
</dbReference>
<dbReference type="InterPro" id="IPR020807">
    <property type="entry name" value="PKS_DH"/>
</dbReference>
<dbReference type="InterPro" id="IPR020841">
    <property type="entry name" value="PKS_Beta-ketoAc_synthase_dom"/>
</dbReference>
<dbReference type="InterPro" id="IPR036736">
    <property type="entry name" value="ACP-like_sf"/>
</dbReference>
<dbReference type="InterPro" id="IPR014031">
    <property type="entry name" value="Ketoacyl_synth_C"/>
</dbReference>
<dbReference type="PROSITE" id="PS52019">
    <property type="entry name" value="PKS_MFAS_DH"/>
    <property type="match status" value="1"/>
</dbReference>
<name>A0A395HY86_ASPHC</name>
<dbReference type="InterPro" id="IPR049551">
    <property type="entry name" value="PKS_DH_C"/>
</dbReference>
<protein>
    <submittedName>
        <fullName evidence="9">Ketoacyl-synt-domain-containing protein</fullName>
    </submittedName>
</protein>
<evidence type="ECO:0000256" key="1">
    <source>
        <dbReference type="ARBA" id="ARBA00022450"/>
    </source>
</evidence>
<dbReference type="InterPro" id="IPR032821">
    <property type="entry name" value="PKS_assoc"/>
</dbReference>
<dbReference type="InterPro" id="IPR042104">
    <property type="entry name" value="PKS_dehydratase_sf"/>
</dbReference>
<dbReference type="Pfam" id="PF00109">
    <property type="entry name" value="ketoacyl-synt"/>
    <property type="match status" value="1"/>
</dbReference>
<sequence>MSLEPIAIIGTGCRFPGSSSSPARLWELIRNPRDVASKVPSDRFNVDAFYHPNSQQHGATSVAESYFLTEDIRAFDAAFFNISPAEAAALDPQQRLLLETVYDSLDAGGQRLDALQGSPTGVYCGFLRTDYSQLQFTDPESIPPYTVTGNSPAIMANRISYFFNWTGPSFSVDTGCSSSLLAVHLAVEALRKGDCTMAVAVGSNLILSPNPYIADAKTGMLSATGRSRMWDASADGYARGEGIAAVVLKRLSDAIAAGDEIECVIRATGVNSDGRTMGITMPNGQAQQRLIESTYASIGLDAKNAQQRCQYFEAHGTGTPAGDPQEAGAIYGAFFGDSAVDTVEGSQVLYVGSIKTVIGHTEATAGLAGLIKASLCLQHGEIAPNLLLSSPNPRIVPYLSRLRVPDKLVPWPSLAPGVPRRASVNSFGFGGANVHAILESYTPTSSGRLSKEDDVEPCPLPFAVSAASGLSLRMILKDLLQFLGENPSISLTDLALTLMTRRTCHKYRIMFTATSRDKLIEKIKQEIFRQSNGQIPSKLRRPVHPHRKCHVLGIFTGQGAQWPQMGLDLIRASPLAQKWMAEMQQALNLLPPPYRPSFDLMTELAASGSVSRIHEASISQPLRTAIQVVQVNLLRNLGLEFASVVGHSSGEIAAAYAAGVLDLTDTIRVAYLRGWAIQQSQTQQTPGSMIALVLRWKQAEAICNLPQYSGKIQIAAYNSPTSVTLSGDREAIDELVWLFSSLGQAVHRLHVDTAYHSHHMQSCAEVYRRALEACSFQPRKLSSPARWFSTVYPGLDLGDTINDGASVYWVDNMLKSVSFSQAVAAALQSRVTNYDCIIEVGPHPVMRGPVSQILKDMSEPIDPPYLGLAKRSTSGIESFATAIGELWTACGQGGLDIQAYINAFRTNISGVAVKGLPRYPFDHSQTYWAESRLSRARLHARNPPNALLGGVIPTSGEGERRWRNYLRPEELPWMTGYKRHGKTVLSPATYVAMMIEAAIAMAGASPIQVIELNDLEVKQDVPFPAHQAGLETMFAVGMKSNGPCARGNFTCQVAVEDELLCVASGRFRVIYGAPDAQVLPARFPLAALDPIDVGEFYSHLSALGHDNTGDFKCLSTLSCNRQAASATMTYPADKNQPVLHIHPATIDHAFQTLLAASVSRRVDEITESLYRISKISYLAIDPTVRPKDSETLTIDAVVVTRAPGLITGATDIFCSGDRCLISCEGLHLSRTAIHPTLPKLFSQMDWIPLQPSAAAGGNVLCQSSAESTLIGREQSALLRLRDLSERYGRKHRKLSGTKAAFLRWAEHVVAQVRQGRNPVCQSEWLDKKTENTCAPAPGPLAAIGGEWASLLESEYETGGPTAELLDQYYATNSEEFSPWYGRLVSLVGQLAALYPRMNIVEVTSSGTDRLTKRVLGEIGTACRAYTRAVIDESTMTPSTKQPAQSFLQERHLTDQSFEPGSVDLIIVHQALYNTKSLTNTLTMLRSFLRAGGYLLVLEDTNPQLIHRTFLLPLSAWQDIDAGHSSGGPVRTREAWKDILLDHGFSGLDSITPIHDEILSGLSIMLCRAVDPTVPLMKALPVQSGGHPELVIAAAHSTWMDRAWLAVQASFQRIVLVDDISKIKFREGCPAPVVLVVTDSAKPSAFSSPREEMRILRRLFAGASTLLWVSAASNAGMTVSLSQALTAGLLRGFCMEHPDTIFQYLELPSAAASKENVRTVATLLMHLVSIDAPRCLAMTTGAPLEPHLRLSEKGVLQVPRHIFSGRMNQRRLAAHLEIEDVLLLNRDLEYRVMQLEYVKAADKRIAGLHAYLSIRDLSRIPTTTVEVKVHYSTAHSINIEGIGACYLSIGVASSHTNHKYSLTGESGPCRILALSESHATWIRIPSSWCWAIPAAVSTAEEPGLLASTMGMLLVRGILSHTEPGSVILSLDPDVTILRILNALAPLHRVEILAITHKETAAFKRQGVLCIPERTPTHRLRQLLPVPSKVAAIVLDRAKSDNWQNRICSLFPTARYCDIGPSHARVPACGVNTALESVLGWSYPKHATFPVYTVARLLSREIDTAPTSVVDWLTDEGKPVRAQIHPANDAVSLHPQGTYVLWGLPEALESVVAEWLVSRGAQHLVLAAPSSQNAQWVSAVVSGGAQVITVPTQKSLAHTVLAIHGHSSLPSVRGVVFSGELDTYTPPDTALASTIERLEALSRLFDSPNLELFLGISRCPVKPDPQQSAVTDYLSALARQRAMSGLASSVLYLGPGIDIDTTNDDEILESLAEAVLAGDSLDSRRRVVTAGLCPDRCSPEYRVWEASHSSNPVMVHMLAFSSTTNHEDHAVEADPGDAPLSVQLERAKQTLSAVATVRDILSQHFTSYLQTVLQSATEITDDTLLNELGVDSLVAAQLSGWFFREVGVKVSAVHILAAISVTEVVQKVAEKFVN</sequence>